<evidence type="ECO:0000256" key="3">
    <source>
        <dbReference type="PROSITE-ProRule" id="PRU00339"/>
    </source>
</evidence>
<dbReference type="InterPro" id="IPR051685">
    <property type="entry name" value="Ycf3/AcsC/BcsC/TPR_MFPF"/>
</dbReference>
<evidence type="ECO:0000313" key="6">
    <source>
        <dbReference type="Proteomes" id="UP000693970"/>
    </source>
</evidence>
<evidence type="ECO:0000313" key="5">
    <source>
        <dbReference type="EMBL" id="KAG7361298.1"/>
    </source>
</evidence>
<dbReference type="EMBL" id="JAGRRH010000013">
    <property type="protein sequence ID" value="KAG7361298.1"/>
    <property type="molecule type" value="Genomic_DNA"/>
</dbReference>
<sequence length="503" mass="56046">MFLCRLSQVIFAVIILLMVSVKVHPSEIGFSAEDYLSLANNALSSDANEKAIDLYLKGIHALTNDESLLTILSLETNLASAYSSIGDNEKAIIHYQKAISSYNELIDEIVDKQLIDQAKGIASQSSLFLGMVLQDAGEPRKALDAYGYAVVLDPKTWAALANLGSVLHDQLGNHDEALDAYNKAYEILTEVKDPTDAPEEPRFILSQLQYRIGLCLTHDPERKCALATDPTKEVSCKEMATHAFSLAVQYDPSNEAAKHMLATITADATMKRASNTYVKNLFDDYAQNFEHSLVQELGYNGYERLRRGFDRAFGGESFVPMFSLVVDAGCGTGLVGEQFRNVSSYMIGVDLSQAILDEAEKLRPKLYDERIAGDITDVFREKKPISLIVAADSYIYFGDLDPLFDAMEDGMDDGAYAAFTLENVNADDEVTLDESKPDWRWQLTPSGRFAHRKQYVLHVAQAHHLALIHYEILDGFRYEHGRKVRGHLFVMQKKVAGISNDEL</sequence>
<evidence type="ECO:0000256" key="2">
    <source>
        <dbReference type="ARBA" id="ARBA00022803"/>
    </source>
</evidence>
<protein>
    <submittedName>
        <fullName evidence="5">Tetratricopeptide repeat protein</fullName>
    </submittedName>
</protein>
<dbReference type="InterPro" id="IPR019734">
    <property type="entry name" value="TPR_rpt"/>
</dbReference>
<dbReference type="PROSITE" id="PS50005">
    <property type="entry name" value="TPR"/>
    <property type="match status" value="1"/>
</dbReference>
<gene>
    <name evidence="5" type="ORF">IV203_036398</name>
</gene>
<dbReference type="Pfam" id="PF13181">
    <property type="entry name" value="TPR_8"/>
    <property type="match status" value="1"/>
</dbReference>
<dbReference type="SMART" id="SM00028">
    <property type="entry name" value="TPR"/>
    <property type="match status" value="4"/>
</dbReference>
<feature type="signal peptide" evidence="4">
    <location>
        <begin position="1"/>
        <end position="25"/>
    </location>
</feature>
<feature type="repeat" description="TPR" evidence="3">
    <location>
        <begin position="123"/>
        <end position="156"/>
    </location>
</feature>
<keyword evidence="6" id="KW-1185">Reference proteome</keyword>
<dbReference type="AlphaFoldDB" id="A0A9K3LFX5"/>
<proteinExistence type="predicted"/>
<keyword evidence="1" id="KW-0677">Repeat</keyword>
<reference evidence="5" key="1">
    <citation type="journal article" date="2021" name="Sci. Rep.">
        <title>Diploid genomic architecture of Nitzschia inconspicua, an elite biomass production diatom.</title>
        <authorList>
            <person name="Oliver A."/>
            <person name="Podell S."/>
            <person name="Pinowska A."/>
            <person name="Traller J.C."/>
            <person name="Smith S.R."/>
            <person name="McClure R."/>
            <person name="Beliaev A."/>
            <person name="Bohutskyi P."/>
            <person name="Hill E.A."/>
            <person name="Rabines A."/>
            <person name="Zheng H."/>
            <person name="Allen L.Z."/>
            <person name="Kuo A."/>
            <person name="Grigoriev I.V."/>
            <person name="Allen A.E."/>
            <person name="Hazlebeck D."/>
            <person name="Allen E.E."/>
        </authorList>
    </citation>
    <scope>NUCLEOTIDE SEQUENCE</scope>
    <source>
        <strain evidence="5">Hildebrandi</strain>
    </source>
</reference>
<keyword evidence="4" id="KW-0732">Signal</keyword>
<evidence type="ECO:0000256" key="4">
    <source>
        <dbReference type="SAM" id="SignalP"/>
    </source>
</evidence>
<dbReference type="Proteomes" id="UP000693970">
    <property type="component" value="Unassembled WGS sequence"/>
</dbReference>
<dbReference type="CDD" id="cd02440">
    <property type="entry name" value="AdoMet_MTases"/>
    <property type="match status" value="1"/>
</dbReference>
<accession>A0A9K3LFX5</accession>
<feature type="chain" id="PRO_5039891126" evidence="4">
    <location>
        <begin position="26"/>
        <end position="503"/>
    </location>
</feature>
<keyword evidence="2 3" id="KW-0802">TPR repeat</keyword>
<organism evidence="5 6">
    <name type="scientific">Nitzschia inconspicua</name>
    <dbReference type="NCBI Taxonomy" id="303405"/>
    <lineage>
        <taxon>Eukaryota</taxon>
        <taxon>Sar</taxon>
        <taxon>Stramenopiles</taxon>
        <taxon>Ochrophyta</taxon>
        <taxon>Bacillariophyta</taxon>
        <taxon>Bacillariophyceae</taxon>
        <taxon>Bacillariophycidae</taxon>
        <taxon>Bacillariales</taxon>
        <taxon>Bacillariaceae</taxon>
        <taxon>Nitzschia</taxon>
    </lineage>
</organism>
<dbReference type="OrthoDB" id="3647at2759"/>
<evidence type="ECO:0000256" key="1">
    <source>
        <dbReference type="ARBA" id="ARBA00022737"/>
    </source>
</evidence>
<dbReference type="Pfam" id="PF13432">
    <property type="entry name" value="TPR_16"/>
    <property type="match status" value="1"/>
</dbReference>
<dbReference type="PANTHER" id="PTHR44943:SF8">
    <property type="entry name" value="TPR REPEAT-CONTAINING PROTEIN MJ0263"/>
    <property type="match status" value="1"/>
</dbReference>
<comment type="caution">
    <text evidence="5">The sequence shown here is derived from an EMBL/GenBank/DDBJ whole genome shotgun (WGS) entry which is preliminary data.</text>
</comment>
<name>A0A9K3LFX5_9STRA</name>
<reference evidence="5" key="2">
    <citation type="submission" date="2021-04" db="EMBL/GenBank/DDBJ databases">
        <authorList>
            <person name="Podell S."/>
        </authorList>
    </citation>
    <scope>NUCLEOTIDE SEQUENCE</scope>
    <source>
        <strain evidence="5">Hildebrandi</strain>
    </source>
</reference>
<dbReference type="PANTHER" id="PTHR44943">
    <property type="entry name" value="CELLULOSE SYNTHASE OPERON PROTEIN C"/>
    <property type="match status" value="1"/>
</dbReference>